<dbReference type="PANTHER" id="PTHR38133:SF1">
    <property type="entry name" value="SLR1429 PROTEIN"/>
    <property type="match status" value="1"/>
</dbReference>
<keyword evidence="1" id="KW-0863">Zinc-finger</keyword>
<evidence type="ECO:0000313" key="4">
    <source>
        <dbReference type="EMBL" id="HIW01574.1"/>
    </source>
</evidence>
<feature type="region of interest" description="Disordered" evidence="2">
    <location>
        <begin position="254"/>
        <end position="305"/>
    </location>
</feature>
<organism evidence="4 5">
    <name type="scientific">Candidatus Desulfovibrio intestinipullorum</name>
    <dbReference type="NCBI Taxonomy" id="2838536"/>
    <lineage>
        <taxon>Bacteria</taxon>
        <taxon>Pseudomonadati</taxon>
        <taxon>Thermodesulfobacteriota</taxon>
        <taxon>Desulfovibrionia</taxon>
        <taxon>Desulfovibrionales</taxon>
        <taxon>Desulfovibrionaceae</taxon>
        <taxon>Desulfovibrio</taxon>
    </lineage>
</organism>
<reference evidence="4" key="1">
    <citation type="journal article" date="2021" name="PeerJ">
        <title>Extensive microbial diversity within the chicken gut microbiome revealed by metagenomics and culture.</title>
        <authorList>
            <person name="Gilroy R."/>
            <person name="Ravi A."/>
            <person name="Getino M."/>
            <person name="Pursley I."/>
            <person name="Horton D.L."/>
            <person name="Alikhan N.F."/>
            <person name="Baker D."/>
            <person name="Gharbi K."/>
            <person name="Hall N."/>
            <person name="Watson M."/>
            <person name="Adriaenssens E.M."/>
            <person name="Foster-Nyarko E."/>
            <person name="Jarju S."/>
            <person name="Secka A."/>
            <person name="Antonio M."/>
            <person name="Oren A."/>
            <person name="Chaudhuri R.R."/>
            <person name="La Ragione R."/>
            <person name="Hildebrand F."/>
            <person name="Pallen M.J."/>
        </authorList>
    </citation>
    <scope>NUCLEOTIDE SEQUENCE</scope>
    <source>
        <strain evidence="4">ChiHecec2B26-446</strain>
    </source>
</reference>
<evidence type="ECO:0000256" key="2">
    <source>
        <dbReference type="SAM" id="MobiDB-lite"/>
    </source>
</evidence>
<feature type="compositionally biased region" description="Low complexity" evidence="2">
    <location>
        <begin position="260"/>
        <end position="278"/>
    </location>
</feature>
<comment type="caution">
    <text evidence="4">The sequence shown here is derived from an EMBL/GenBank/DDBJ whole genome shotgun (WGS) entry which is preliminary data.</text>
</comment>
<feature type="domain" description="SWIM-type" evidence="3">
    <location>
        <begin position="156"/>
        <end position="184"/>
    </location>
</feature>
<proteinExistence type="predicted"/>
<keyword evidence="1" id="KW-0479">Metal-binding</keyword>
<sequence length="425" mass="44945">MAYYGYGGFGPYVSVAEKKHKAAQQVAKLRKKGKNVQPIEAFTDRKIAHSFWGQSWCDNMERYADYENRLPRGKSYLRHGCVCDLQIAKGEVTALVSGTSLYKVHITIAPLSPERTRQLTELLHGKISSQLDLLQGKIPKDVKELVGNPDNGIIPFPKEIHIDCSCPDWATLCKHAASVLYGIGRRLDTDPGVLFTLRGLDPALLCARASDIDFTVDDSAESLSGSEDLGALFGIDLETGDGERGILDAALGSPAQENSAQGNSAQGAAPAQAEAAGKAVDKKAKKASGPSAQAGASATKSGTAGTTLSKSALQKAKAQAKASAATGKKATAQGKTAGSSKAASAAASGKAAKAAGPFDPEHPTAEGIQALYELSGLTPKELCREMRVSITILNIWLAKKGPLNLMDKSVRKIEAYQKKLLKQKK</sequence>
<evidence type="ECO:0000313" key="5">
    <source>
        <dbReference type="Proteomes" id="UP000886752"/>
    </source>
</evidence>
<evidence type="ECO:0000259" key="3">
    <source>
        <dbReference type="PROSITE" id="PS50966"/>
    </source>
</evidence>
<dbReference type="InterPro" id="IPR007527">
    <property type="entry name" value="Znf_SWIM"/>
</dbReference>
<keyword evidence="1" id="KW-0862">Zinc</keyword>
<dbReference type="EMBL" id="DXHV01000083">
    <property type="protein sequence ID" value="HIW01574.1"/>
    <property type="molecule type" value="Genomic_DNA"/>
</dbReference>
<accession>A0A9D1PZH6</accession>
<gene>
    <name evidence="4" type="ORF">H9894_10385</name>
</gene>
<feature type="compositionally biased region" description="Low complexity" evidence="2">
    <location>
        <begin position="287"/>
        <end position="305"/>
    </location>
</feature>
<reference evidence="4" key="2">
    <citation type="submission" date="2021-04" db="EMBL/GenBank/DDBJ databases">
        <authorList>
            <person name="Gilroy R."/>
        </authorList>
    </citation>
    <scope>NUCLEOTIDE SEQUENCE</scope>
    <source>
        <strain evidence="4">ChiHecec2B26-446</strain>
    </source>
</reference>
<dbReference type="Proteomes" id="UP000886752">
    <property type="component" value="Unassembled WGS sequence"/>
</dbReference>
<dbReference type="GO" id="GO:0008270">
    <property type="term" value="F:zinc ion binding"/>
    <property type="evidence" value="ECO:0007669"/>
    <property type="project" value="UniProtKB-KW"/>
</dbReference>
<dbReference type="PROSITE" id="PS50966">
    <property type="entry name" value="ZF_SWIM"/>
    <property type="match status" value="1"/>
</dbReference>
<dbReference type="PANTHER" id="PTHR38133">
    <property type="entry name" value="SLR1429 PROTEIN"/>
    <property type="match status" value="1"/>
</dbReference>
<name>A0A9D1PZH6_9BACT</name>
<protein>
    <recommendedName>
        <fullName evidence="3">SWIM-type domain-containing protein</fullName>
    </recommendedName>
</protein>
<evidence type="ECO:0000256" key="1">
    <source>
        <dbReference type="PROSITE-ProRule" id="PRU00325"/>
    </source>
</evidence>
<dbReference type="AlphaFoldDB" id="A0A9D1PZH6"/>